<protein>
    <recommendedName>
        <fullName evidence="2">C2 domain-containing protein</fullName>
    </recommendedName>
</protein>
<dbReference type="PANTHER" id="PTHR31425">
    <property type="entry name" value="PHOSPHORIBOSYLANTHRANILATE TRANSFERASE ISOFORM 1"/>
    <property type="match status" value="1"/>
</dbReference>
<dbReference type="SMART" id="SM00239">
    <property type="entry name" value="C2"/>
    <property type="match status" value="2"/>
</dbReference>
<dbReference type="InterPro" id="IPR035892">
    <property type="entry name" value="C2_domain_sf"/>
</dbReference>
<dbReference type="AlphaFoldDB" id="A0A8R7TPS4"/>
<dbReference type="SUPFAM" id="SSF49562">
    <property type="entry name" value="C2 domain (Calcium/lipid-binding domain, CaLB)"/>
    <property type="match status" value="2"/>
</dbReference>
<reference evidence="3" key="2">
    <citation type="submission" date="2018-03" db="EMBL/GenBank/DDBJ databases">
        <title>The Triticum urartu genome reveals the dynamic nature of wheat genome evolution.</title>
        <authorList>
            <person name="Ling H."/>
            <person name="Ma B."/>
            <person name="Shi X."/>
            <person name="Liu H."/>
            <person name="Dong L."/>
            <person name="Sun H."/>
            <person name="Cao Y."/>
            <person name="Gao Q."/>
            <person name="Zheng S."/>
            <person name="Li Y."/>
            <person name="Yu Y."/>
            <person name="Du H."/>
            <person name="Qi M."/>
            <person name="Li Y."/>
            <person name="Yu H."/>
            <person name="Cui Y."/>
            <person name="Wang N."/>
            <person name="Chen C."/>
            <person name="Wu H."/>
            <person name="Zhao Y."/>
            <person name="Zhang J."/>
            <person name="Li Y."/>
            <person name="Zhou W."/>
            <person name="Zhang B."/>
            <person name="Hu W."/>
            <person name="Eijk M."/>
            <person name="Tang J."/>
            <person name="Witsenboer H."/>
            <person name="Zhao S."/>
            <person name="Li Z."/>
            <person name="Zhang A."/>
            <person name="Wang D."/>
            <person name="Liang C."/>
        </authorList>
    </citation>
    <scope>NUCLEOTIDE SEQUENCE [LARGE SCALE GENOMIC DNA]</scope>
    <source>
        <strain evidence="3">cv. G1812</strain>
    </source>
</reference>
<dbReference type="Pfam" id="PF00168">
    <property type="entry name" value="C2"/>
    <property type="match status" value="2"/>
</dbReference>
<accession>A0A8R7TPS4</accession>
<keyword evidence="1" id="KW-0812">Transmembrane</keyword>
<dbReference type="PROSITE" id="PS50004">
    <property type="entry name" value="C2"/>
    <property type="match status" value="2"/>
</dbReference>
<reference evidence="3" key="3">
    <citation type="submission" date="2022-06" db="UniProtKB">
        <authorList>
            <consortium name="EnsemblPlants"/>
        </authorList>
    </citation>
    <scope>IDENTIFICATION</scope>
</reference>
<dbReference type="InterPro" id="IPR047259">
    <property type="entry name" value="QUIRKY-like"/>
</dbReference>
<reference evidence="4" key="1">
    <citation type="journal article" date="2013" name="Nature">
        <title>Draft genome of the wheat A-genome progenitor Triticum urartu.</title>
        <authorList>
            <person name="Ling H.Q."/>
            <person name="Zhao S."/>
            <person name="Liu D."/>
            <person name="Wang J."/>
            <person name="Sun H."/>
            <person name="Zhang C."/>
            <person name="Fan H."/>
            <person name="Li D."/>
            <person name="Dong L."/>
            <person name="Tao Y."/>
            <person name="Gao C."/>
            <person name="Wu H."/>
            <person name="Li Y."/>
            <person name="Cui Y."/>
            <person name="Guo X."/>
            <person name="Zheng S."/>
            <person name="Wang B."/>
            <person name="Yu K."/>
            <person name="Liang Q."/>
            <person name="Yang W."/>
            <person name="Lou X."/>
            <person name="Chen J."/>
            <person name="Feng M."/>
            <person name="Jian J."/>
            <person name="Zhang X."/>
            <person name="Luo G."/>
            <person name="Jiang Y."/>
            <person name="Liu J."/>
            <person name="Wang Z."/>
            <person name="Sha Y."/>
            <person name="Zhang B."/>
            <person name="Wu H."/>
            <person name="Tang D."/>
            <person name="Shen Q."/>
            <person name="Xue P."/>
            <person name="Zou S."/>
            <person name="Wang X."/>
            <person name="Liu X."/>
            <person name="Wang F."/>
            <person name="Yang Y."/>
            <person name="An X."/>
            <person name="Dong Z."/>
            <person name="Zhang K."/>
            <person name="Zhang X."/>
            <person name="Luo M.C."/>
            <person name="Dvorak J."/>
            <person name="Tong Y."/>
            <person name="Wang J."/>
            <person name="Yang H."/>
            <person name="Li Z."/>
            <person name="Wang D."/>
            <person name="Zhang A."/>
            <person name="Wang J."/>
        </authorList>
    </citation>
    <scope>NUCLEOTIDE SEQUENCE</scope>
    <source>
        <strain evidence="4">cv. G1812</strain>
    </source>
</reference>
<dbReference type="Gramene" id="TuG1812G0200006285.01.T01">
    <property type="protein sequence ID" value="TuG1812G0200006285.01.T01.cds375006"/>
    <property type="gene ID" value="TuG1812G0200006285.01"/>
</dbReference>
<dbReference type="Proteomes" id="UP000015106">
    <property type="component" value="Chromosome 2"/>
</dbReference>
<evidence type="ECO:0000313" key="3">
    <source>
        <dbReference type="EnsemblPlants" id="TuG1812G0200006285.01.T01.cds375006"/>
    </source>
</evidence>
<feature type="domain" description="C2" evidence="2">
    <location>
        <begin position="165"/>
        <end position="282"/>
    </location>
</feature>
<evidence type="ECO:0000256" key="1">
    <source>
        <dbReference type="SAM" id="Phobius"/>
    </source>
</evidence>
<keyword evidence="1" id="KW-1133">Transmembrane helix</keyword>
<dbReference type="EnsemblPlants" id="TuG1812G0200006285.01.T01">
    <property type="protein sequence ID" value="TuG1812G0200006285.01.T01.cds375006"/>
    <property type="gene ID" value="TuG1812G0200006285.01"/>
</dbReference>
<dbReference type="PANTHER" id="PTHR31425:SF27">
    <property type="entry name" value="OS04G0691800 PROTEIN"/>
    <property type="match status" value="1"/>
</dbReference>
<evidence type="ECO:0000313" key="4">
    <source>
        <dbReference type="Proteomes" id="UP000015106"/>
    </source>
</evidence>
<evidence type="ECO:0000259" key="2">
    <source>
        <dbReference type="PROSITE" id="PS50004"/>
    </source>
</evidence>
<name>A0A8R7TPS4_TRIUA</name>
<feature type="domain" description="C2" evidence="2">
    <location>
        <begin position="1"/>
        <end position="129"/>
    </location>
</feature>
<sequence>MLSLEMLANRRSQVYYSPKLICLNVTVIAAQDLIGTEIARPLAPTIVKIQMGSQIRRTRPGQPQGSANQAWNEDLLFVASESSKDPLVVTVEEKVAAGRDEPIGRIICPVASPYVTRSKGAKLVPSKWFRLSRSRRTMSMPFASKIHLRMSLETAYHVPEESKHYSSDLQPAAEKLRRSAIGVLEVGILGAHALGDNKHPYCVAKYGDKWMRTRTLLGTVAQQWNEPYTWDVFDPNTVVTIAVLNNNHLFGHGDGSAMDQRIGKVRIWLATLQSDRVYTHYYPLMALSPRGLKKTGELHLATRFTCTAWANMLAQYWGPPLPTMHYTNPISELQLDYLRVQAMVIVATRLGRADPPLPREAVEYVLDVDSNTFSLRRSKANICRITTLLSGIVAVGEWFDGNSKWKNPLTPILVHVGFVKLVCCPELILPTIFVCLIVIMAWNYCWR</sequence>
<keyword evidence="4" id="KW-1185">Reference proteome</keyword>
<dbReference type="Gene3D" id="2.60.40.150">
    <property type="entry name" value="C2 domain"/>
    <property type="match status" value="2"/>
</dbReference>
<proteinExistence type="predicted"/>
<organism evidence="3 4">
    <name type="scientific">Triticum urartu</name>
    <name type="common">Red wild einkorn</name>
    <name type="synonym">Crithodium urartu</name>
    <dbReference type="NCBI Taxonomy" id="4572"/>
    <lineage>
        <taxon>Eukaryota</taxon>
        <taxon>Viridiplantae</taxon>
        <taxon>Streptophyta</taxon>
        <taxon>Embryophyta</taxon>
        <taxon>Tracheophyta</taxon>
        <taxon>Spermatophyta</taxon>
        <taxon>Magnoliopsida</taxon>
        <taxon>Liliopsida</taxon>
        <taxon>Poales</taxon>
        <taxon>Poaceae</taxon>
        <taxon>BOP clade</taxon>
        <taxon>Pooideae</taxon>
        <taxon>Triticodae</taxon>
        <taxon>Triticeae</taxon>
        <taxon>Triticinae</taxon>
        <taxon>Triticum</taxon>
    </lineage>
</organism>
<keyword evidence="1" id="KW-0472">Membrane</keyword>
<feature type="transmembrane region" description="Helical" evidence="1">
    <location>
        <begin position="427"/>
        <end position="446"/>
    </location>
</feature>
<dbReference type="InterPro" id="IPR000008">
    <property type="entry name" value="C2_dom"/>
</dbReference>